<evidence type="ECO:0000313" key="1">
    <source>
        <dbReference type="EMBL" id="TYI38951.1"/>
    </source>
</evidence>
<dbReference type="EMBL" id="CM017611">
    <property type="protein sequence ID" value="TYI38951.1"/>
    <property type="molecule type" value="Genomic_DNA"/>
</dbReference>
<reference evidence="1 2" key="1">
    <citation type="submission" date="2019-07" db="EMBL/GenBank/DDBJ databases">
        <title>WGS assembly of Gossypium tomentosum.</title>
        <authorList>
            <person name="Chen Z.J."/>
            <person name="Sreedasyam A."/>
            <person name="Ando A."/>
            <person name="Song Q."/>
            <person name="De L."/>
            <person name="Hulse-Kemp A."/>
            <person name="Ding M."/>
            <person name="Ye W."/>
            <person name="Kirkbride R."/>
            <person name="Jenkins J."/>
            <person name="Plott C."/>
            <person name="Lovell J."/>
            <person name="Lin Y.-M."/>
            <person name="Vaughn R."/>
            <person name="Liu B."/>
            <person name="Li W."/>
            <person name="Simpson S."/>
            <person name="Scheffler B."/>
            <person name="Saski C."/>
            <person name="Grover C."/>
            <person name="Hu G."/>
            <person name="Conover J."/>
            <person name="Carlson J."/>
            <person name="Shu S."/>
            <person name="Boston L."/>
            <person name="Williams M."/>
            <person name="Peterson D."/>
            <person name="Mcgee K."/>
            <person name="Jones D."/>
            <person name="Wendel J."/>
            <person name="Stelly D."/>
            <person name="Grimwood J."/>
            <person name="Schmutz J."/>
        </authorList>
    </citation>
    <scope>NUCLEOTIDE SEQUENCE [LARGE SCALE GENOMIC DNA]</scope>
    <source>
        <strain evidence="1">7179.01</strain>
    </source>
</reference>
<dbReference type="Proteomes" id="UP000322667">
    <property type="component" value="Chromosome A02"/>
</dbReference>
<accession>A0A5D2RDN2</accession>
<evidence type="ECO:0000313" key="2">
    <source>
        <dbReference type="Proteomes" id="UP000322667"/>
    </source>
</evidence>
<sequence>MMDAASSGALVNKTPYKVRELISIVVANLQQFGFQQEISRRMNEVEDFLDPLKRDMNLTRILTILDGGITRIWVMGKDNKFSKINYHTNATVIFKTRIMGHP</sequence>
<name>A0A5D2RDN2_GOSTO</name>
<proteinExistence type="predicted"/>
<protein>
    <submittedName>
        <fullName evidence="1">Uncharacterized protein</fullName>
    </submittedName>
</protein>
<keyword evidence="2" id="KW-1185">Reference proteome</keyword>
<organism evidence="1 2">
    <name type="scientific">Gossypium tomentosum</name>
    <name type="common">Hawaiian cotton</name>
    <name type="synonym">Gossypium sandvicense</name>
    <dbReference type="NCBI Taxonomy" id="34277"/>
    <lineage>
        <taxon>Eukaryota</taxon>
        <taxon>Viridiplantae</taxon>
        <taxon>Streptophyta</taxon>
        <taxon>Embryophyta</taxon>
        <taxon>Tracheophyta</taxon>
        <taxon>Spermatophyta</taxon>
        <taxon>Magnoliopsida</taxon>
        <taxon>eudicotyledons</taxon>
        <taxon>Gunneridae</taxon>
        <taxon>Pentapetalae</taxon>
        <taxon>rosids</taxon>
        <taxon>malvids</taxon>
        <taxon>Malvales</taxon>
        <taxon>Malvaceae</taxon>
        <taxon>Malvoideae</taxon>
        <taxon>Gossypium</taxon>
    </lineage>
</organism>
<gene>
    <name evidence="1" type="ORF">ES332_A02G065300v1</name>
</gene>
<dbReference type="AlphaFoldDB" id="A0A5D2RDN2"/>